<keyword evidence="3" id="KW-1133">Transmembrane helix</keyword>
<evidence type="ECO:0000313" key="6">
    <source>
        <dbReference type="EMBL" id="KAF2647244.1"/>
    </source>
</evidence>
<evidence type="ECO:0000313" key="7">
    <source>
        <dbReference type="Proteomes" id="UP000799324"/>
    </source>
</evidence>
<dbReference type="GO" id="GO:0016020">
    <property type="term" value="C:membrane"/>
    <property type="evidence" value="ECO:0007669"/>
    <property type="project" value="UniProtKB-SubCell"/>
</dbReference>
<evidence type="ECO:0000256" key="4">
    <source>
        <dbReference type="ARBA" id="ARBA00023136"/>
    </source>
</evidence>
<evidence type="ECO:0000256" key="3">
    <source>
        <dbReference type="ARBA" id="ARBA00022989"/>
    </source>
</evidence>
<keyword evidence="2" id="KW-0812">Transmembrane</keyword>
<dbReference type="Pfam" id="PF13813">
    <property type="entry name" value="MBOAT_2"/>
    <property type="match status" value="1"/>
</dbReference>
<organism evidence="6 7">
    <name type="scientific">Lophiostoma macrostomum CBS 122681</name>
    <dbReference type="NCBI Taxonomy" id="1314788"/>
    <lineage>
        <taxon>Eukaryota</taxon>
        <taxon>Fungi</taxon>
        <taxon>Dikarya</taxon>
        <taxon>Ascomycota</taxon>
        <taxon>Pezizomycotina</taxon>
        <taxon>Dothideomycetes</taxon>
        <taxon>Pleosporomycetidae</taxon>
        <taxon>Pleosporales</taxon>
        <taxon>Lophiostomataceae</taxon>
        <taxon>Lophiostoma</taxon>
    </lineage>
</organism>
<gene>
    <name evidence="6" type="ORF">K491DRAFT_322068</name>
</gene>
<feature type="domain" description="Wax synthase" evidence="5">
    <location>
        <begin position="70"/>
        <end position="98"/>
    </location>
</feature>
<sequence>MPQDSEAIDLFRPELVAVFRRLRKVTLEEIKLRLIAFGMFTFTFFNIILYYYSAASAIAVALGISAPKDWRPCFGSLRNAYCLKKIWGKVWHQHLRQFL</sequence>
<dbReference type="InterPro" id="IPR032805">
    <property type="entry name" value="Wax_synthase_dom"/>
</dbReference>
<dbReference type="Proteomes" id="UP000799324">
    <property type="component" value="Unassembled WGS sequence"/>
</dbReference>
<protein>
    <recommendedName>
        <fullName evidence="5">Wax synthase domain-containing protein</fullName>
    </recommendedName>
</protein>
<evidence type="ECO:0000256" key="1">
    <source>
        <dbReference type="ARBA" id="ARBA00004141"/>
    </source>
</evidence>
<evidence type="ECO:0000256" key="2">
    <source>
        <dbReference type="ARBA" id="ARBA00022692"/>
    </source>
</evidence>
<dbReference type="AlphaFoldDB" id="A0A6A6SM56"/>
<evidence type="ECO:0000259" key="5">
    <source>
        <dbReference type="Pfam" id="PF13813"/>
    </source>
</evidence>
<accession>A0A6A6SM56</accession>
<keyword evidence="4" id="KW-0472">Membrane</keyword>
<keyword evidence="7" id="KW-1185">Reference proteome</keyword>
<reference evidence="6" key="1">
    <citation type="journal article" date="2020" name="Stud. Mycol.">
        <title>101 Dothideomycetes genomes: a test case for predicting lifestyles and emergence of pathogens.</title>
        <authorList>
            <person name="Haridas S."/>
            <person name="Albert R."/>
            <person name="Binder M."/>
            <person name="Bloem J."/>
            <person name="Labutti K."/>
            <person name="Salamov A."/>
            <person name="Andreopoulos B."/>
            <person name="Baker S."/>
            <person name="Barry K."/>
            <person name="Bills G."/>
            <person name="Bluhm B."/>
            <person name="Cannon C."/>
            <person name="Castanera R."/>
            <person name="Culley D."/>
            <person name="Daum C."/>
            <person name="Ezra D."/>
            <person name="Gonzalez J."/>
            <person name="Henrissat B."/>
            <person name="Kuo A."/>
            <person name="Liang C."/>
            <person name="Lipzen A."/>
            <person name="Lutzoni F."/>
            <person name="Magnuson J."/>
            <person name="Mondo S."/>
            <person name="Nolan M."/>
            <person name="Ohm R."/>
            <person name="Pangilinan J."/>
            <person name="Park H.-J."/>
            <person name="Ramirez L."/>
            <person name="Alfaro M."/>
            <person name="Sun H."/>
            <person name="Tritt A."/>
            <person name="Yoshinaga Y."/>
            <person name="Zwiers L.-H."/>
            <person name="Turgeon B."/>
            <person name="Goodwin S."/>
            <person name="Spatafora J."/>
            <person name="Crous P."/>
            <person name="Grigoriev I."/>
        </authorList>
    </citation>
    <scope>NUCLEOTIDE SEQUENCE</scope>
    <source>
        <strain evidence="6">CBS 122681</strain>
    </source>
</reference>
<dbReference type="EMBL" id="MU004650">
    <property type="protein sequence ID" value="KAF2647244.1"/>
    <property type="molecule type" value="Genomic_DNA"/>
</dbReference>
<dbReference type="OrthoDB" id="1077582at2759"/>
<comment type="subcellular location">
    <subcellularLocation>
        <location evidence="1">Membrane</location>
        <topology evidence="1">Multi-pass membrane protein</topology>
    </subcellularLocation>
</comment>
<proteinExistence type="predicted"/>
<name>A0A6A6SM56_9PLEO</name>